<evidence type="ECO:0000259" key="9">
    <source>
        <dbReference type="Pfam" id="PF07715"/>
    </source>
</evidence>
<evidence type="ECO:0000256" key="5">
    <source>
        <dbReference type="ARBA" id="ARBA00023136"/>
    </source>
</evidence>
<feature type="domain" description="TonB-dependent receptor plug" evidence="9">
    <location>
        <begin position="276"/>
        <end position="350"/>
    </location>
</feature>
<evidence type="ECO:0000256" key="2">
    <source>
        <dbReference type="ARBA" id="ARBA00022448"/>
    </source>
</evidence>
<comment type="similarity">
    <text evidence="7">Belongs to the TonB-dependent receptor family.</text>
</comment>
<evidence type="ECO:0000313" key="10">
    <source>
        <dbReference type="EMBL" id="MCV9385042.1"/>
    </source>
</evidence>
<dbReference type="InterPro" id="IPR008969">
    <property type="entry name" value="CarboxyPept-like_regulatory"/>
</dbReference>
<evidence type="ECO:0000256" key="3">
    <source>
        <dbReference type="ARBA" id="ARBA00022452"/>
    </source>
</evidence>
<dbReference type="SUPFAM" id="SSF49464">
    <property type="entry name" value="Carboxypeptidase regulatory domain-like"/>
    <property type="match status" value="1"/>
</dbReference>
<dbReference type="Proteomes" id="UP001300692">
    <property type="component" value="Unassembled WGS sequence"/>
</dbReference>
<evidence type="ECO:0000313" key="11">
    <source>
        <dbReference type="Proteomes" id="UP001300692"/>
    </source>
</evidence>
<dbReference type="Pfam" id="PF07715">
    <property type="entry name" value="Plug"/>
    <property type="match status" value="1"/>
</dbReference>
<dbReference type="Gene3D" id="2.170.130.10">
    <property type="entry name" value="TonB-dependent receptor, plug domain"/>
    <property type="match status" value="1"/>
</dbReference>
<gene>
    <name evidence="10" type="ORF">N7U62_00125</name>
</gene>
<organism evidence="10 11">
    <name type="scientific">Reichenbachiella ulvae</name>
    <dbReference type="NCBI Taxonomy" id="2980104"/>
    <lineage>
        <taxon>Bacteria</taxon>
        <taxon>Pseudomonadati</taxon>
        <taxon>Bacteroidota</taxon>
        <taxon>Cytophagia</taxon>
        <taxon>Cytophagales</taxon>
        <taxon>Reichenbachiellaceae</taxon>
        <taxon>Reichenbachiella</taxon>
    </lineage>
</organism>
<dbReference type="InterPro" id="IPR039426">
    <property type="entry name" value="TonB-dep_rcpt-like"/>
</dbReference>
<reference evidence="10 11" key="1">
    <citation type="submission" date="2022-10" db="EMBL/GenBank/DDBJ databases">
        <title>Comparative genomics and taxonomic characterization of three novel marine species of genus Reichenbachiella exhibiting antioxidant and polysaccharide degradation activities.</title>
        <authorList>
            <person name="Muhammad N."/>
            <person name="Lee Y.-J."/>
            <person name="Ko J."/>
            <person name="Kim S.-G."/>
        </authorList>
    </citation>
    <scope>NUCLEOTIDE SEQUENCE [LARGE SCALE GENOMIC DNA]</scope>
    <source>
        <strain evidence="10 11">ABR2-5</strain>
    </source>
</reference>
<keyword evidence="5 7" id="KW-0472">Membrane</keyword>
<evidence type="ECO:0000256" key="1">
    <source>
        <dbReference type="ARBA" id="ARBA00004571"/>
    </source>
</evidence>
<protein>
    <submittedName>
        <fullName evidence="10">TonB-dependent receptor</fullName>
    </submittedName>
</protein>
<accession>A0ABT3CN89</accession>
<evidence type="ECO:0000256" key="7">
    <source>
        <dbReference type="PROSITE-ProRule" id="PRU01360"/>
    </source>
</evidence>
<sequence length="922" mass="103763">MNKLLLLSFICLFSYSLRAQGDRSVKSDSVSLSEMIQVIESNSNKMFSYKKEWIEGVKVAQSWSIEDDFESQLEQLLSHTRLTFYAMGDYVILLNNKEIISEPLIVNSFKEGREVDGLNSEEIVFAQEKRNKDLGVEETLIEIGNRKLYVNGERSTIAGYVLESESGDPVPDAYVYIESPFTGTTTDEEGFYSLNVPNGRRNILIQSVNMKNTYRKLMVYSDGRLDVNLQVDVIALNSVVVSAEREANTKSPQMGMTKIKPENMKIVPALLGEKDMVKVATTTAGVQYLGEGSAGINIRGGKADQNLFLLDGAPVYNTNHFFGFFSVFNSEALSGMELYKSAIPAEYGGRLSSVFDISSKKPSQEKFKGAGGIGPVTSKFMLEGPTFKNGPTFMVGGRATYSDYVLNKIKDSPLKNNDVSFYDVIAKIDHDINDNNSVSVTGYFSHDSFQLSSDTLLSYTDFSYQNKLLTANWRHVFNDRLQADFQVGYSQYDYNIGYDLLPTQAFRIDYGVKQSQLSAKFDYFVSEKLNYKFGLQAKHTSVTPGVKTPTGSESLILRDEVGDEQGLELAPYVSALYSPSDKISVEGGVRLSVFNVLGPGEVNQYAEGLPIDPNSRIGSNEYGNNEIIETYWGPEFRLSSRYSLNQTSSVKASYNRTRQNIHLLLNSASIAPTDMWRLSNAHIKPQIADQFSVGYYKNFYGKHMVEASAEVYYKQIQNLLDFKVGADLQFNKAIETDLLQGPGKSYGVELSLRKSSGWLTGWVNYTYSRSLIQLDGDFPDEIINGGNYFPTGYDKPHYINSVTNYKFTRRFTMTLNVVYATGIPTTYPTGKYNYQGSENLLYSERNAYRIPDYFRVDLGINIEGNHKIKKLAHSFWSFSVYNLLGRDNVYSTFFRVEEGEVKGYKMSVFPTPIPTITYNFTF</sequence>
<dbReference type="PROSITE" id="PS52016">
    <property type="entry name" value="TONB_DEPENDENT_REC_3"/>
    <property type="match status" value="1"/>
</dbReference>
<dbReference type="Gene3D" id="2.40.170.20">
    <property type="entry name" value="TonB-dependent receptor, beta-barrel domain"/>
    <property type="match status" value="1"/>
</dbReference>
<evidence type="ECO:0000256" key="8">
    <source>
        <dbReference type="SAM" id="SignalP"/>
    </source>
</evidence>
<keyword evidence="11" id="KW-1185">Reference proteome</keyword>
<dbReference type="Gene3D" id="2.60.40.1120">
    <property type="entry name" value="Carboxypeptidase-like, regulatory domain"/>
    <property type="match status" value="1"/>
</dbReference>
<dbReference type="RefSeq" id="WP_264135838.1">
    <property type="nucleotide sequence ID" value="NZ_JAOYOD010000001.1"/>
</dbReference>
<dbReference type="InterPro" id="IPR012910">
    <property type="entry name" value="Plug_dom"/>
</dbReference>
<keyword evidence="4 7" id="KW-0812">Transmembrane</keyword>
<comment type="caution">
    <text evidence="10">The sequence shown here is derived from an EMBL/GenBank/DDBJ whole genome shotgun (WGS) entry which is preliminary data.</text>
</comment>
<dbReference type="SUPFAM" id="SSF56935">
    <property type="entry name" value="Porins"/>
    <property type="match status" value="1"/>
</dbReference>
<keyword evidence="10" id="KW-0675">Receptor</keyword>
<dbReference type="EMBL" id="JAOYOD010000001">
    <property type="protein sequence ID" value="MCV9385042.1"/>
    <property type="molecule type" value="Genomic_DNA"/>
</dbReference>
<keyword evidence="2 7" id="KW-0813">Transport</keyword>
<dbReference type="InterPro" id="IPR036942">
    <property type="entry name" value="Beta-barrel_TonB_sf"/>
</dbReference>
<dbReference type="InterPro" id="IPR037066">
    <property type="entry name" value="Plug_dom_sf"/>
</dbReference>
<evidence type="ECO:0000256" key="6">
    <source>
        <dbReference type="ARBA" id="ARBA00023237"/>
    </source>
</evidence>
<keyword evidence="6 7" id="KW-0998">Cell outer membrane</keyword>
<feature type="chain" id="PRO_5046663721" evidence="8">
    <location>
        <begin position="20"/>
        <end position="922"/>
    </location>
</feature>
<comment type="subcellular location">
    <subcellularLocation>
        <location evidence="1 7">Cell outer membrane</location>
        <topology evidence="1 7">Multi-pass membrane protein</topology>
    </subcellularLocation>
</comment>
<name>A0ABT3CN89_9BACT</name>
<dbReference type="Pfam" id="PF13715">
    <property type="entry name" value="CarbopepD_reg_2"/>
    <property type="match status" value="1"/>
</dbReference>
<evidence type="ECO:0000256" key="4">
    <source>
        <dbReference type="ARBA" id="ARBA00022692"/>
    </source>
</evidence>
<keyword evidence="3 7" id="KW-1134">Transmembrane beta strand</keyword>
<keyword evidence="8" id="KW-0732">Signal</keyword>
<feature type="signal peptide" evidence="8">
    <location>
        <begin position="1"/>
        <end position="19"/>
    </location>
</feature>
<proteinExistence type="inferred from homology"/>